<dbReference type="PANTHER" id="PTHR24567">
    <property type="entry name" value="CRP FAMILY TRANSCRIPTIONAL REGULATORY PROTEIN"/>
    <property type="match status" value="1"/>
</dbReference>
<feature type="compositionally biased region" description="Basic and acidic residues" evidence="4">
    <location>
        <begin position="248"/>
        <end position="261"/>
    </location>
</feature>
<evidence type="ECO:0000313" key="8">
    <source>
        <dbReference type="Proteomes" id="UP000198755"/>
    </source>
</evidence>
<dbReference type="RefSeq" id="WP_091683129.1">
    <property type="nucleotide sequence ID" value="NZ_FOSN01000011.1"/>
</dbReference>
<dbReference type="GO" id="GO:0005829">
    <property type="term" value="C:cytosol"/>
    <property type="evidence" value="ECO:0007669"/>
    <property type="project" value="TreeGrafter"/>
</dbReference>
<dbReference type="GO" id="GO:0003700">
    <property type="term" value="F:DNA-binding transcription factor activity"/>
    <property type="evidence" value="ECO:0007669"/>
    <property type="project" value="TreeGrafter"/>
</dbReference>
<dbReference type="Pfam" id="PF13545">
    <property type="entry name" value="HTH_Crp_2"/>
    <property type="match status" value="1"/>
</dbReference>
<dbReference type="CDD" id="cd00038">
    <property type="entry name" value="CAP_ED"/>
    <property type="match status" value="1"/>
</dbReference>
<evidence type="ECO:0000259" key="6">
    <source>
        <dbReference type="PROSITE" id="PS51063"/>
    </source>
</evidence>
<evidence type="ECO:0000256" key="3">
    <source>
        <dbReference type="ARBA" id="ARBA00023163"/>
    </source>
</evidence>
<sequence>MSQPSAPAPQRPSLRLREAERDMAAPDLLARLTPGEYEKVKAASTTLQFRAGQHVFRQGDPHYGMFVILSGEVRTYYAGPSGREITLAYWAPGNFVGGPAIFGGGAHLWSGRAMRGTKTLHIRGREVRRLMTEIPNLAIGLVEALEHKGVCYSTMIHMLGTRSASERLAQMLILMGERDGRRTEGGLVIARRLTHDELAKMVGATRQWVTAMLERLTGQGLIEVQRTRIVILDETSLRRFAGCELEAPARRDRRGRDREQMTPKPGLAQAPPDRRMAKS</sequence>
<keyword evidence="1" id="KW-0805">Transcription regulation</keyword>
<feature type="domain" description="Cyclic nucleotide-binding" evidence="5">
    <location>
        <begin position="28"/>
        <end position="131"/>
    </location>
</feature>
<proteinExistence type="predicted"/>
<accession>A0A1I4ARK5</accession>
<dbReference type="Gene3D" id="1.10.10.10">
    <property type="entry name" value="Winged helix-like DNA-binding domain superfamily/Winged helix DNA-binding domain"/>
    <property type="match status" value="1"/>
</dbReference>
<keyword evidence="8" id="KW-1185">Reference proteome</keyword>
<evidence type="ECO:0000256" key="1">
    <source>
        <dbReference type="ARBA" id="ARBA00023015"/>
    </source>
</evidence>
<dbReference type="InterPro" id="IPR012318">
    <property type="entry name" value="HTH_CRP"/>
</dbReference>
<reference evidence="7 8" key="1">
    <citation type="submission" date="2016-10" db="EMBL/GenBank/DDBJ databases">
        <authorList>
            <person name="de Groot N.N."/>
        </authorList>
    </citation>
    <scope>NUCLEOTIDE SEQUENCE [LARGE SCALE GENOMIC DNA]</scope>
    <source>
        <strain evidence="7 8">NE2</strain>
    </source>
</reference>
<keyword evidence="3" id="KW-0804">Transcription</keyword>
<dbReference type="GO" id="GO:0003677">
    <property type="term" value="F:DNA binding"/>
    <property type="evidence" value="ECO:0007669"/>
    <property type="project" value="UniProtKB-KW"/>
</dbReference>
<protein>
    <submittedName>
        <fullName evidence="7">cAMP-binding domain of CRP or a regulatory subunit of cAMP-dependent protein kinases</fullName>
    </submittedName>
</protein>
<dbReference type="InterPro" id="IPR050397">
    <property type="entry name" value="Env_Response_Regulators"/>
</dbReference>
<dbReference type="PROSITE" id="PS51063">
    <property type="entry name" value="HTH_CRP_2"/>
    <property type="match status" value="1"/>
</dbReference>
<dbReference type="InterPro" id="IPR000595">
    <property type="entry name" value="cNMP-bd_dom"/>
</dbReference>
<keyword evidence="7" id="KW-0418">Kinase</keyword>
<dbReference type="SUPFAM" id="SSF51206">
    <property type="entry name" value="cAMP-binding domain-like"/>
    <property type="match status" value="1"/>
</dbReference>
<dbReference type="Proteomes" id="UP000198755">
    <property type="component" value="Unassembled WGS sequence"/>
</dbReference>
<dbReference type="EMBL" id="FOSN01000011">
    <property type="protein sequence ID" value="SFK59004.1"/>
    <property type="molecule type" value="Genomic_DNA"/>
</dbReference>
<evidence type="ECO:0000256" key="2">
    <source>
        <dbReference type="ARBA" id="ARBA00023125"/>
    </source>
</evidence>
<gene>
    <name evidence="7" type="ORF">SAMN05444581_11167</name>
</gene>
<keyword evidence="2" id="KW-0238">DNA-binding</keyword>
<dbReference type="Gene3D" id="2.60.120.10">
    <property type="entry name" value="Jelly Rolls"/>
    <property type="match status" value="1"/>
</dbReference>
<dbReference type="InterPro" id="IPR014710">
    <property type="entry name" value="RmlC-like_jellyroll"/>
</dbReference>
<dbReference type="GO" id="GO:0016301">
    <property type="term" value="F:kinase activity"/>
    <property type="evidence" value="ECO:0007669"/>
    <property type="project" value="UniProtKB-KW"/>
</dbReference>
<evidence type="ECO:0000259" key="5">
    <source>
        <dbReference type="PROSITE" id="PS50042"/>
    </source>
</evidence>
<dbReference type="OrthoDB" id="7827473at2"/>
<dbReference type="PANTHER" id="PTHR24567:SF68">
    <property type="entry name" value="DNA-BINDING TRANSCRIPTIONAL DUAL REGULATOR CRP"/>
    <property type="match status" value="1"/>
</dbReference>
<evidence type="ECO:0000256" key="4">
    <source>
        <dbReference type="SAM" id="MobiDB-lite"/>
    </source>
</evidence>
<organism evidence="7 8">
    <name type="scientific">Methylocapsa palsarum</name>
    <dbReference type="NCBI Taxonomy" id="1612308"/>
    <lineage>
        <taxon>Bacteria</taxon>
        <taxon>Pseudomonadati</taxon>
        <taxon>Pseudomonadota</taxon>
        <taxon>Alphaproteobacteria</taxon>
        <taxon>Hyphomicrobiales</taxon>
        <taxon>Beijerinckiaceae</taxon>
        <taxon>Methylocapsa</taxon>
    </lineage>
</organism>
<dbReference type="SUPFAM" id="SSF46785">
    <property type="entry name" value="Winged helix' DNA-binding domain"/>
    <property type="match status" value="1"/>
</dbReference>
<dbReference type="InterPro" id="IPR036390">
    <property type="entry name" value="WH_DNA-bd_sf"/>
</dbReference>
<feature type="region of interest" description="Disordered" evidence="4">
    <location>
        <begin position="248"/>
        <end position="279"/>
    </location>
</feature>
<evidence type="ECO:0000313" key="7">
    <source>
        <dbReference type="EMBL" id="SFK59004.1"/>
    </source>
</evidence>
<dbReference type="STRING" id="1612308.SAMN05444581_11167"/>
<dbReference type="SMART" id="SM00419">
    <property type="entry name" value="HTH_CRP"/>
    <property type="match status" value="1"/>
</dbReference>
<dbReference type="SMART" id="SM00100">
    <property type="entry name" value="cNMP"/>
    <property type="match status" value="1"/>
</dbReference>
<keyword evidence="7" id="KW-0808">Transferase</keyword>
<dbReference type="Pfam" id="PF00027">
    <property type="entry name" value="cNMP_binding"/>
    <property type="match status" value="1"/>
</dbReference>
<dbReference type="InterPro" id="IPR018490">
    <property type="entry name" value="cNMP-bd_dom_sf"/>
</dbReference>
<dbReference type="AlphaFoldDB" id="A0A1I4ARK5"/>
<dbReference type="PROSITE" id="PS50042">
    <property type="entry name" value="CNMP_BINDING_3"/>
    <property type="match status" value="1"/>
</dbReference>
<feature type="domain" description="HTH crp-type" evidence="6">
    <location>
        <begin position="162"/>
        <end position="235"/>
    </location>
</feature>
<name>A0A1I4ARK5_9HYPH</name>
<dbReference type="InterPro" id="IPR036388">
    <property type="entry name" value="WH-like_DNA-bd_sf"/>
</dbReference>